<dbReference type="PANTHER" id="PTHR13018:SF83">
    <property type="entry name" value="RRM DOMAIN-CONTAINING PROTEIN"/>
    <property type="match status" value="1"/>
</dbReference>
<evidence type="ECO:0000256" key="2">
    <source>
        <dbReference type="SAM" id="Phobius"/>
    </source>
</evidence>
<feature type="transmembrane region" description="Helical" evidence="2">
    <location>
        <begin position="368"/>
        <end position="392"/>
    </location>
</feature>
<keyword evidence="2" id="KW-0812">Transmembrane</keyword>
<proteinExistence type="predicted"/>
<keyword evidence="6" id="KW-1185">Reference proteome</keyword>
<dbReference type="GO" id="GO:0005886">
    <property type="term" value="C:plasma membrane"/>
    <property type="evidence" value="ECO:0007669"/>
    <property type="project" value="TreeGrafter"/>
</dbReference>
<evidence type="ECO:0000259" key="4">
    <source>
        <dbReference type="Pfam" id="PF14703"/>
    </source>
</evidence>
<dbReference type="EMBL" id="CAMPGE010027268">
    <property type="protein sequence ID" value="CAI2384917.1"/>
    <property type="molecule type" value="Genomic_DNA"/>
</dbReference>
<feature type="domain" description="CSC1/OSCA1-like cytosolic" evidence="4">
    <location>
        <begin position="119"/>
        <end position="282"/>
    </location>
</feature>
<sequence length="904" mass="104266">MCDISDLKILGIGFPLYFQLKKFMMILYVGLFIVVCLPCCYFNFIEASRTDSTYRFLSALTIGVHSVQSLNDDPDLIFPQLMLNSSAIVMVALLALCFRCFQNKMIKKSGIDPLFAESYNLMVSGIPKEATQEEIQKGFEKVFPREHAIQQPVLCYDIPKLMKFANPAYKQKRKCFFFFKSGKPIKNLDEEMELVANKLARVEHRDEVLHEYFTGHVILPFNKIADAYYCYEVYNPNLTALLYQYLSKLLSCCKRDIKKIKIRGKTVTVKLAPSPNDLIWENIATRACNRFFRILVSSLLTLIVLGVSVGVNYSLTLWGDSLERDESSRSWAFMMNVLSSCVTIFFNEIMSLMITYLSKYEKSQTYTVFHLSMAIKISVFSYLNTVVIPIIIHINRINWFDSEGLITTITFNMLLISFLDPIMFGISLKSVKDWLIKWYSHMKSDLNLTQEQINKIREPREIEIYKKYANTTLLVSMTLTFMFMYPYIIVFAFFGNILQYAVEKLVLVRFCKIPQNIGPLIAKNFIYAIPIMLFLHSLVTFYVHYRLTDDIENSVIPLLTSAVILPLTYLLFGCFSRVIDYNGGDQNRQMKILFKYDFDTSNPVTMHAQRMKKNLLQMAVQGCSQELIVQRTRELMHRPQLFLNDAVSMRKFWKRILELRKSYQGRHLEREDLIDFAINISDILDGCEINEPVRPLQDRPPAIEEEKINLSHSEENNEDSNVTQNGINQEPQLDRGQRRFHIQNAIRRNQSDRFDSSLGNSLDESSQEADISLGVRPEGAQVERREEKKEFINSEESSMDGLRANGQIIHELFKDGHSSTTIASQNGRIREGFSQRITEETKQTCIGLEGNPYQDDLDGESDPAEIDQFPNNPVFEREICLVRNAIKAAADISEPSEYAPSNTE</sequence>
<name>A0AAD1Y8J4_EUPCR</name>
<feature type="transmembrane region" description="Helical" evidence="2">
    <location>
        <begin position="473"/>
        <end position="494"/>
    </location>
</feature>
<feature type="region of interest" description="Disordered" evidence="1">
    <location>
        <begin position="709"/>
        <end position="787"/>
    </location>
</feature>
<evidence type="ECO:0000313" key="6">
    <source>
        <dbReference type="Proteomes" id="UP001295684"/>
    </source>
</evidence>
<comment type="caution">
    <text evidence="5">The sequence shown here is derived from an EMBL/GenBank/DDBJ whole genome shotgun (WGS) entry which is preliminary data.</text>
</comment>
<organism evidence="5 6">
    <name type="scientific">Euplotes crassus</name>
    <dbReference type="NCBI Taxonomy" id="5936"/>
    <lineage>
        <taxon>Eukaryota</taxon>
        <taxon>Sar</taxon>
        <taxon>Alveolata</taxon>
        <taxon>Ciliophora</taxon>
        <taxon>Intramacronucleata</taxon>
        <taxon>Spirotrichea</taxon>
        <taxon>Hypotrichia</taxon>
        <taxon>Euplotida</taxon>
        <taxon>Euplotidae</taxon>
        <taxon>Moneuplotes</taxon>
    </lineage>
</organism>
<gene>
    <name evidence="5" type="ORF">ECRASSUSDP1_LOCUS26457</name>
</gene>
<protein>
    <submittedName>
        <fullName evidence="5">Uncharacterized protein</fullName>
    </submittedName>
</protein>
<evidence type="ECO:0000256" key="1">
    <source>
        <dbReference type="SAM" id="MobiDB-lite"/>
    </source>
</evidence>
<dbReference type="Proteomes" id="UP001295684">
    <property type="component" value="Unassembled WGS sequence"/>
</dbReference>
<dbReference type="InterPro" id="IPR027815">
    <property type="entry name" value="CSC1/OSCA1-like_cyt"/>
</dbReference>
<dbReference type="Pfam" id="PF04547">
    <property type="entry name" value="Anoctamin"/>
    <property type="match status" value="1"/>
</dbReference>
<feature type="transmembrane region" description="Helical" evidence="2">
    <location>
        <begin position="555"/>
        <end position="572"/>
    </location>
</feature>
<keyword evidence="2" id="KW-0472">Membrane</keyword>
<feature type="transmembrane region" description="Helical" evidence="2">
    <location>
        <begin position="77"/>
        <end position="98"/>
    </location>
</feature>
<feature type="transmembrane region" description="Helical" evidence="2">
    <location>
        <begin position="23"/>
        <end position="42"/>
    </location>
</feature>
<dbReference type="AlphaFoldDB" id="A0AAD1Y8J4"/>
<feature type="transmembrane region" description="Helical" evidence="2">
    <location>
        <begin position="291"/>
        <end position="311"/>
    </location>
</feature>
<dbReference type="Pfam" id="PF14703">
    <property type="entry name" value="PHM7_cyt"/>
    <property type="match status" value="1"/>
</dbReference>
<reference evidence="5" key="1">
    <citation type="submission" date="2023-07" db="EMBL/GenBank/DDBJ databases">
        <authorList>
            <consortium name="AG Swart"/>
            <person name="Singh M."/>
            <person name="Singh A."/>
            <person name="Seah K."/>
            <person name="Emmerich C."/>
        </authorList>
    </citation>
    <scope>NUCLEOTIDE SEQUENCE</scope>
    <source>
        <strain evidence="5">DP1</strain>
    </source>
</reference>
<dbReference type="InterPro" id="IPR045122">
    <property type="entry name" value="Csc1-like"/>
</dbReference>
<feature type="transmembrane region" description="Helical" evidence="2">
    <location>
        <begin position="525"/>
        <end position="543"/>
    </location>
</feature>
<feature type="transmembrane region" description="Helical" evidence="2">
    <location>
        <begin position="331"/>
        <end position="356"/>
    </location>
</feature>
<evidence type="ECO:0000259" key="3">
    <source>
        <dbReference type="Pfam" id="PF04547"/>
    </source>
</evidence>
<feature type="compositionally biased region" description="Polar residues" evidence="1">
    <location>
        <begin position="719"/>
        <end position="731"/>
    </location>
</feature>
<feature type="domain" description="Anoctamin transmembrane" evidence="3">
    <location>
        <begin position="289"/>
        <end position="514"/>
    </location>
</feature>
<dbReference type="InterPro" id="IPR049452">
    <property type="entry name" value="Anoctamin_TM"/>
</dbReference>
<evidence type="ECO:0000313" key="5">
    <source>
        <dbReference type="EMBL" id="CAI2384917.1"/>
    </source>
</evidence>
<feature type="transmembrane region" description="Helical" evidence="2">
    <location>
        <begin position="404"/>
        <end position="428"/>
    </location>
</feature>
<keyword evidence="2" id="KW-1133">Transmembrane helix</keyword>
<dbReference type="GO" id="GO:0005227">
    <property type="term" value="F:calcium-activated cation channel activity"/>
    <property type="evidence" value="ECO:0007669"/>
    <property type="project" value="InterPro"/>
</dbReference>
<dbReference type="PANTHER" id="PTHR13018">
    <property type="entry name" value="PROBABLE MEMBRANE PROTEIN DUF221-RELATED"/>
    <property type="match status" value="1"/>
</dbReference>
<accession>A0AAD1Y8J4</accession>